<name>A0A517DS99_9FIRM</name>
<keyword evidence="2" id="KW-1185">Reference proteome</keyword>
<dbReference type="EMBL" id="CP036259">
    <property type="protein sequence ID" value="QDR80242.1"/>
    <property type="molecule type" value="Genomic_DNA"/>
</dbReference>
<evidence type="ECO:0000313" key="1">
    <source>
        <dbReference type="EMBL" id="QDR80242.1"/>
    </source>
</evidence>
<dbReference type="Proteomes" id="UP000320776">
    <property type="component" value="Chromosome"/>
</dbReference>
<organism evidence="1 2">
    <name type="scientific">Sporomusa termitida</name>
    <dbReference type="NCBI Taxonomy" id="2377"/>
    <lineage>
        <taxon>Bacteria</taxon>
        <taxon>Bacillati</taxon>
        <taxon>Bacillota</taxon>
        <taxon>Negativicutes</taxon>
        <taxon>Selenomonadales</taxon>
        <taxon>Sporomusaceae</taxon>
        <taxon>Sporomusa</taxon>
    </lineage>
</organism>
<protein>
    <submittedName>
        <fullName evidence="1">Uncharacterized protein</fullName>
    </submittedName>
</protein>
<reference evidence="1 2" key="1">
    <citation type="submission" date="2019-02" db="EMBL/GenBank/DDBJ databases">
        <title>Closed genome of Sporomusa termitida DSM 4440.</title>
        <authorList>
            <person name="Poehlein A."/>
            <person name="Daniel R."/>
        </authorList>
    </citation>
    <scope>NUCLEOTIDE SEQUENCE [LARGE SCALE GENOMIC DNA]</scope>
    <source>
        <strain evidence="1 2">DSM 4440</strain>
    </source>
</reference>
<dbReference type="AlphaFoldDB" id="A0A517DS99"/>
<sequence>MAIILNDPRYQALDQVSYALGQKLGQDYQNKKVYNATQQFIAEQAANAQKASEAQGLFGNFQKKYGYLNEYEGLKKGYEAPGLTDEQRAEIVDKSKNLRQRALADGVELPGEELNYNDMRISNDDFARSNIGQIASQMEKTGLYGPALARFQADQVSDMGRDAGASPRPELQPVQGLLSSIDGLINEQVRKYSDPKQREAANAAFIAKHSFSPEQAKRVETMLQPRVTDAKTKRNAQLLRTLYNPFAADEDKIQAAQEYYQVNGLKLDGILEKLAPGYKTFTEDTGANINTVSLKTPNALGIGSYEAGVPRTTQKEIPPGTQAQMNLQGKIHEDNNALNWARFRQDANGIKQIITGDDGTVYGISNSGDVKSLANISTFSKEDAARVRALQTRMNNAIQFYKASQHSYDAEAETPGMKQAMDDYNKAAAELDAIFTKGQGGQQGQGSGQGKVVNYNSAISEITSALERNAKAPAGQKWNRQQIEAHILQKYGDMGEKLIADTDFRAYGM</sequence>
<gene>
    <name evidence="1" type="ORF">SPTER_15610</name>
</gene>
<proteinExistence type="predicted"/>
<accession>A0A517DS99</accession>
<dbReference type="KEGG" id="sted:SPTER_15610"/>
<dbReference type="RefSeq" id="WP_144349835.1">
    <property type="nucleotide sequence ID" value="NZ_CP036259.1"/>
</dbReference>
<evidence type="ECO:0000313" key="2">
    <source>
        <dbReference type="Proteomes" id="UP000320776"/>
    </source>
</evidence>